<dbReference type="EMBL" id="SBLC01000010">
    <property type="protein sequence ID" value="RWY41599.1"/>
    <property type="molecule type" value="Genomic_DNA"/>
</dbReference>
<dbReference type="Proteomes" id="UP000287168">
    <property type="component" value="Unassembled WGS sequence"/>
</dbReference>
<dbReference type="AlphaFoldDB" id="A0A444MC69"/>
<reference evidence="2 3" key="1">
    <citation type="journal article" date="2015" name="Int. J. Syst. Evol. Microbiol.">
        <title>Gemmobacter intermedius sp. nov., isolated from a white stork (Ciconia ciconia).</title>
        <authorList>
            <person name="Kampfer P."/>
            <person name="Jerzak L."/>
            <person name="Wilharm G."/>
            <person name="Golke J."/>
            <person name="Busse H.J."/>
            <person name="Glaeser S.P."/>
        </authorList>
    </citation>
    <scope>NUCLEOTIDE SEQUENCE [LARGE SCALE GENOMIC DNA]</scope>
    <source>
        <strain evidence="2 3">119/4</strain>
    </source>
</reference>
<protein>
    <submittedName>
        <fullName evidence="2">Uncharacterized protein</fullName>
    </submittedName>
</protein>
<feature type="transmembrane region" description="Helical" evidence="1">
    <location>
        <begin position="38"/>
        <end position="60"/>
    </location>
</feature>
<evidence type="ECO:0000256" key="1">
    <source>
        <dbReference type="SAM" id="Phobius"/>
    </source>
</evidence>
<feature type="transmembrane region" description="Helical" evidence="1">
    <location>
        <begin position="80"/>
        <end position="98"/>
    </location>
</feature>
<evidence type="ECO:0000313" key="2">
    <source>
        <dbReference type="EMBL" id="RWY41599.1"/>
    </source>
</evidence>
<dbReference type="RefSeq" id="WP_128488387.1">
    <property type="nucleotide sequence ID" value="NZ_JBHLXB010000007.1"/>
</dbReference>
<keyword evidence="1" id="KW-0812">Transmembrane</keyword>
<gene>
    <name evidence="2" type="ORF">EP867_09165</name>
</gene>
<keyword evidence="3" id="KW-1185">Reference proteome</keyword>
<keyword evidence="1" id="KW-1133">Transmembrane helix</keyword>
<proteinExistence type="predicted"/>
<name>A0A444MC69_9RHOB</name>
<sequence length="102" mass="11258">MTLLPATFYTNDVICLALIALALVLVVRAVWGKPDDGYSGYLLVMLTLFALIAGSGNVVFNLVVHDFSHAWRMALLTPGPFFLPVLIYAVFAISARFARLRR</sequence>
<feature type="transmembrane region" description="Helical" evidence="1">
    <location>
        <begin position="6"/>
        <end position="31"/>
    </location>
</feature>
<accession>A0A444MC69</accession>
<evidence type="ECO:0000313" key="3">
    <source>
        <dbReference type="Proteomes" id="UP000287168"/>
    </source>
</evidence>
<organism evidence="2 3">
    <name type="scientific">Falsigemmobacter intermedius</name>
    <dbReference type="NCBI Taxonomy" id="1553448"/>
    <lineage>
        <taxon>Bacteria</taxon>
        <taxon>Pseudomonadati</taxon>
        <taxon>Pseudomonadota</taxon>
        <taxon>Alphaproteobacteria</taxon>
        <taxon>Rhodobacterales</taxon>
        <taxon>Paracoccaceae</taxon>
        <taxon>Falsigemmobacter</taxon>
    </lineage>
</organism>
<keyword evidence="1" id="KW-0472">Membrane</keyword>
<comment type="caution">
    <text evidence="2">The sequence shown here is derived from an EMBL/GenBank/DDBJ whole genome shotgun (WGS) entry which is preliminary data.</text>
</comment>